<sequence length="643" mass="71280">ADLDRVDREAHMSGTRTGLPPRGSERLTSLPRLGPRRIRGGFWTQDEGSSAVRRLAPRCCRRPQHSFPTKPPPPQKAQQEAECGARACTWREMASWCSATPRLLLLASLALESAGTRLRSAGSSSESLWYNLDGYVYGDGASKLSKPTVFLTADDARGDSAADLALAASEASRSKTRAGQESFAQLGHKAHKSRRQMPGDDYGDGYEYGDREMNARNEDSADYSVHQFLANDDARDGPVSTGDDSDAAAEVRRSRELASQDHFNSENTPAADDDFIQLKSKSRKSRRQMPGDDYGDGYEYGDCEMNARNEDSADYPSVHQFLANDDARDGPVSTGDDSDAAAEVRRSRELASQDHFNSENTPAADDDFIQLKSKSRKRRRQMPGDDYGDGYEYGDREMNARNEDSADYSVHQFLANDDARDGPVSTGDDSDAAAEVRRSRELASQDHFNSENTPAADDDFIQLKSKSRKRRRQMPGEDYGEGYEYGDREMNARNEDSADYSVHQFLANDDARDGPVSTGDDSDAAAEVRRSRELASQDHFNSENTPAADDDFIQLKSKSRKRRRQMPGDDYGDGYEYGDREMNARNEDSADYSVHQFLANDDARDGPVSTGDDSDAAAEVRRSRELASQDHFNSENTPAADDD</sequence>
<reference evidence="2" key="1">
    <citation type="submission" date="2023-10" db="EMBL/GenBank/DDBJ databases">
        <authorList>
            <person name="Chen Y."/>
            <person name="Shah S."/>
            <person name="Dougan E. K."/>
            <person name="Thang M."/>
            <person name="Chan C."/>
        </authorList>
    </citation>
    <scope>NUCLEOTIDE SEQUENCE [LARGE SCALE GENOMIC DNA]</scope>
</reference>
<feature type="non-terminal residue" evidence="2">
    <location>
        <position position="1"/>
    </location>
</feature>
<feature type="compositionally biased region" description="Basic and acidic residues" evidence="1">
    <location>
        <begin position="393"/>
        <end position="404"/>
    </location>
</feature>
<proteinExistence type="predicted"/>
<dbReference type="Proteomes" id="UP001189429">
    <property type="component" value="Unassembled WGS sequence"/>
</dbReference>
<keyword evidence="3" id="KW-1185">Reference proteome</keyword>
<feature type="region of interest" description="Disordered" evidence="1">
    <location>
        <begin position="1"/>
        <end position="49"/>
    </location>
</feature>
<feature type="compositionally biased region" description="Basic and acidic residues" evidence="1">
    <location>
        <begin position="485"/>
        <end position="496"/>
    </location>
</feature>
<evidence type="ECO:0000313" key="3">
    <source>
        <dbReference type="Proteomes" id="UP001189429"/>
    </source>
</evidence>
<feature type="compositionally biased region" description="Basic and acidic residues" evidence="1">
    <location>
        <begin position="342"/>
        <end position="352"/>
    </location>
</feature>
<comment type="caution">
    <text evidence="2">The sequence shown here is derived from an EMBL/GenBank/DDBJ whole genome shotgun (WGS) entry which is preliminary data.</text>
</comment>
<feature type="region of interest" description="Disordered" evidence="1">
    <location>
        <begin position="231"/>
        <end position="643"/>
    </location>
</feature>
<feature type="compositionally biased region" description="Basic and acidic residues" evidence="1">
    <location>
        <begin position="1"/>
        <end position="11"/>
    </location>
</feature>
<evidence type="ECO:0000256" key="1">
    <source>
        <dbReference type="SAM" id="MobiDB-lite"/>
    </source>
</evidence>
<gene>
    <name evidence="2" type="ORF">PCOR1329_LOCUS4435</name>
</gene>
<feature type="region of interest" description="Disordered" evidence="1">
    <location>
        <begin position="171"/>
        <end position="211"/>
    </location>
</feature>
<organism evidence="2 3">
    <name type="scientific">Prorocentrum cordatum</name>
    <dbReference type="NCBI Taxonomy" id="2364126"/>
    <lineage>
        <taxon>Eukaryota</taxon>
        <taxon>Sar</taxon>
        <taxon>Alveolata</taxon>
        <taxon>Dinophyceae</taxon>
        <taxon>Prorocentrales</taxon>
        <taxon>Prorocentraceae</taxon>
        <taxon>Prorocentrum</taxon>
    </lineage>
</organism>
<accession>A0ABN9PV41</accession>
<feature type="compositionally biased region" description="Basic and acidic residues" evidence="1">
    <location>
        <begin position="434"/>
        <end position="444"/>
    </location>
</feature>
<evidence type="ECO:0000313" key="2">
    <source>
        <dbReference type="EMBL" id="CAK0794453.1"/>
    </source>
</evidence>
<feature type="compositionally biased region" description="Basic and acidic residues" evidence="1">
    <location>
        <begin position="249"/>
        <end position="259"/>
    </location>
</feature>
<name>A0ABN9PV41_9DINO</name>
<protein>
    <submittedName>
        <fullName evidence="2">Uncharacterized protein</fullName>
    </submittedName>
</protein>
<feature type="compositionally biased region" description="Basic and acidic residues" evidence="1">
    <location>
        <begin position="526"/>
        <end position="536"/>
    </location>
</feature>
<feature type="compositionally biased region" description="Basic and acidic residues" evidence="1">
    <location>
        <begin position="577"/>
        <end position="588"/>
    </location>
</feature>
<feature type="compositionally biased region" description="Acidic residues" evidence="1">
    <location>
        <begin position="293"/>
        <end position="302"/>
    </location>
</feature>
<feature type="compositionally biased region" description="Basic and acidic residues" evidence="1">
    <location>
        <begin position="618"/>
        <end position="628"/>
    </location>
</feature>
<dbReference type="EMBL" id="CAUYUJ010001145">
    <property type="protein sequence ID" value="CAK0794453.1"/>
    <property type="molecule type" value="Genomic_DNA"/>
</dbReference>